<dbReference type="AlphaFoldDB" id="A0A3B1E1N5"/>
<protein>
    <submittedName>
        <fullName evidence="3">Esterase/lipase-like protein</fullName>
    </submittedName>
</protein>
<name>A0A3B1E1N5_9ZZZZ</name>
<dbReference type="InterPro" id="IPR050300">
    <property type="entry name" value="GDXG_lipolytic_enzyme"/>
</dbReference>
<dbReference type="EMBL" id="UOGL01000004">
    <property type="protein sequence ID" value="VAX35637.1"/>
    <property type="molecule type" value="Genomic_DNA"/>
</dbReference>
<dbReference type="InterPro" id="IPR049492">
    <property type="entry name" value="BD-FAE-like_dom"/>
</dbReference>
<evidence type="ECO:0000259" key="2">
    <source>
        <dbReference type="Pfam" id="PF20434"/>
    </source>
</evidence>
<dbReference type="SUPFAM" id="SSF53474">
    <property type="entry name" value="alpha/beta-Hydrolases"/>
    <property type="match status" value="1"/>
</dbReference>
<dbReference type="PANTHER" id="PTHR48081:SF6">
    <property type="entry name" value="PEPTIDASE S9 PROLYL OLIGOPEPTIDASE CATALYTIC DOMAIN-CONTAINING PROTEIN"/>
    <property type="match status" value="1"/>
</dbReference>
<dbReference type="Pfam" id="PF20434">
    <property type="entry name" value="BD-FAE"/>
    <property type="match status" value="1"/>
</dbReference>
<sequence>MNAIFSYQLLGLLVLFALPPAVQANDFKNPKPVLLWEEGAPGAKGKAEEDKPSIRVYRPAKEKANGTAVIICPGGGYGHLAITHEGSHVARWFRSFGVTAVVLKYRLGPKYHHPAPLQDVSRAIRYIRANAKKYGIQADRIGVMGFSAGGHLASTVSTHFDAGKSKSKDPVERVSSRPDFSVLCYPVISSKNEITHRGSMRNLLGKKPDTKLLALLSNETQVTKETPTTFLFHTAEDPGVKVENSLVYFAALRKNNVPAEMHIYQNGPHGVGMASGNPILSTWKKRLRDWMKASGLLSNVSRGSVKGRIMIDGKPLNHGTIAFIPPHPKTEPTAWSSVSRGYYNIPLLRGAVAGLNKIEVRDIDSEEIKVISKEITVEIKPRANVIPFDLKTE</sequence>
<reference evidence="3" key="1">
    <citation type="submission" date="2018-06" db="EMBL/GenBank/DDBJ databases">
        <authorList>
            <person name="Zhirakovskaya E."/>
        </authorList>
    </citation>
    <scope>NUCLEOTIDE SEQUENCE</scope>
</reference>
<accession>A0A3B1E1N5</accession>
<feature type="domain" description="BD-FAE-like" evidence="2">
    <location>
        <begin position="56"/>
        <end position="247"/>
    </location>
</feature>
<gene>
    <name evidence="3" type="ORF">MNBD_PLANCTO02-2529</name>
</gene>
<dbReference type="GO" id="GO:0016787">
    <property type="term" value="F:hydrolase activity"/>
    <property type="evidence" value="ECO:0007669"/>
    <property type="project" value="UniProtKB-KW"/>
</dbReference>
<dbReference type="InterPro" id="IPR029058">
    <property type="entry name" value="AB_hydrolase_fold"/>
</dbReference>
<proteinExistence type="predicted"/>
<organism evidence="3">
    <name type="scientific">hydrothermal vent metagenome</name>
    <dbReference type="NCBI Taxonomy" id="652676"/>
    <lineage>
        <taxon>unclassified sequences</taxon>
        <taxon>metagenomes</taxon>
        <taxon>ecological metagenomes</taxon>
    </lineage>
</organism>
<evidence type="ECO:0000256" key="1">
    <source>
        <dbReference type="ARBA" id="ARBA00022801"/>
    </source>
</evidence>
<dbReference type="PANTHER" id="PTHR48081">
    <property type="entry name" value="AB HYDROLASE SUPERFAMILY PROTEIN C4A8.06C"/>
    <property type="match status" value="1"/>
</dbReference>
<keyword evidence="1" id="KW-0378">Hydrolase</keyword>
<dbReference type="Gene3D" id="3.40.50.1820">
    <property type="entry name" value="alpha/beta hydrolase"/>
    <property type="match status" value="1"/>
</dbReference>
<evidence type="ECO:0000313" key="3">
    <source>
        <dbReference type="EMBL" id="VAX35637.1"/>
    </source>
</evidence>